<feature type="site" description="Lowers pKa of active site Tyr" evidence="9">
    <location>
        <position position="90"/>
    </location>
</feature>
<comment type="catalytic activity">
    <reaction evidence="2">
        <text>(R)-pantolactone + NADP(+) = 2-dehydropantolactone + NADPH + H(+)</text>
        <dbReference type="Rhea" id="RHEA:18981"/>
        <dbReference type="ChEBI" id="CHEBI:15378"/>
        <dbReference type="ChEBI" id="CHEBI:16719"/>
        <dbReference type="ChEBI" id="CHEBI:18395"/>
        <dbReference type="ChEBI" id="CHEBI:57783"/>
        <dbReference type="ChEBI" id="CHEBI:58349"/>
        <dbReference type="EC" id="1.1.1.358"/>
    </reaction>
</comment>
<evidence type="ECO:0000313" key="12">
    <source>
        <dbReference type="Proteomes" id="UP001338582"/>
    </source>
</evidence>
<dbReference type="AlphaFoldDB" id="A0AAX4HAK2"/>
<accession>A0AAX4HAK2</accession>
<evidence type="ECO:0000256" key="4">
    <source>
        <dbReference type="ARBA" id="ARBA00066965"/>
    </source>
</evidence>
<feature type="active site" description="Proton donor" evidence="7">
    <location>
        <position position="60"/>
    </location>
</feature>
<feature type="domain" description="NADP-dependent oxidoreductase" evidence="10">
    <location>
        <begin position="36"/>
        <end position="218"/>
    </location>
</feature>
<feature type="binding site" evidence="8">
    <location>
        <position position="125"/>
    </location>
    <ligand>
        <name>substrate</name>
    </ligand>
</feature>
<keyword evidence="1" id="KW-0560">Oxidoreductase</keyword>
<evidence type="ECO:0000256" key="3">
    <source>
        <dbReference type="ARBA" id="ARBA00051098"/>
    </source>
</evidence>
<evidence type="ECO:0000256" key="2">
    <source>
        <dbReference type="ARBA" id="ARBA00050878"/>
    </source>
</evidence>
<dbReference type="InterPro" id="IPR020471">
    <property type="entry name" value="AKR"/>
</dbReference>
<evidence type="ECO:0000256" key="6">
    <source>
        <dbReference type="ARBA" id="ARBA00081322"/>
    </source>
</evidence>
<dbReference type="PIRSF" id="PIRSF000097">
    <property type="entry name" value="AKR"/>
    <property type="match status" value="1"/>
</dbReference>
<organism evidence="11 12">
    <name type="scientific">Australozyma saopauloensis</name>
    <dbReference type="NCBI Taxonomy" id="291208"/>
    <lineage>
        <taxon>Eukaryota</taxon>
        <taxon>Fungi</taxon>
        <taxon>Dikarya</taxon>
        <taxon>Ascomycota</taxon>
        <taxon>Saccharomycotina</taxon>
        <taxon>Pichiomycetes</taxon>
        <taxon>Metschnikowiaceae</taxon>
        <taxon>Australozyma</taxon>
    </lineage>
</organism>
<dbReference type="InterPro" id="IPR036812">
    <property type="entry name" value="NAD(P)_OxRdtase_dom_sf"/>
</dbReference>
<dbReference type="GO" id="GO:0042180">
    <property type="term" value="P:ketone metabolic process"/>
    <property type="evidence" value="ECO:0007669"/>
    <property type="project" value="UniProtKB-ARBA"/>
</dbReference>
<dbReference type="GeneID" id="88173949"/>
<dbReference type="PANTHER" id="PTHR43827">
    <property type="entry name" value="2,5-DIKETO-D-GLUCONIC ACID REDUCTASE"/>
    <property type="match status" value="1"/>
</dbReference>
<evidence type="ECO:0000256" key="7">
    <source>
        <dbReference type="PIRSR" id="PIRSR000097-1"/>
    </source>
</evidence>
<dbReference type="InterPro" id="IPR023210">
    <property type="entry name" value="NADP_OxRdtase_dom"/>
</dbReference>
<proteinExistence type="predicted"/>
<dbReference type="PRINTS" id="PR00069">
    <property type="entry name" value="ALDKETRDTASE"/>
</dbReference>
<dbReference type="SUPFAM" id="SSF51430">
    <property type="entry name" value="NAD(P)-linked oxidoreductase"/>
    <property type="match status" value="1"/>
</dbReference>
<evidence type="ECO:0000313" key="11">
    <source>
        <dbReference type="EMBL" id="WPK25565.1"/>
    </source>
</evidence>
<dbReference type="Proteomes" id="UP001338582">
    <property type="component" value="Chromosome 3"/>
</dbReference>
<dbReference type="CDD" id="cd19071">
    <property type="entry name" value="AKR_AKR1-5-like"/>
    <property type="match status" value="1"/>
</dbReference>
<dbReference type="KEGG" id="asau:88173949"/>
<protein>
    <recommendedName>
        <fullName evidence="5">2-dehydropantolactone reductase</fullName>
        <ecNumber evidence="4">1.1.1.358</ecNumber>
    </recommendedName>
    <alternativeName>
        <fullName evidence="5">2-dehydropantolactone reductase</fullName>
    </alternativeName>
    <alternativeName>
        <fullName evidence="6">Ketopantoyl-lactone reductase</fullName>
    </alternativeName>
</protein>
<dbReference type="EC" id="1.1.1.358" evidence="4"/>
<gene>
    <name evidence="11" type="ORF">PUMCH_002885</name>
</gene>
<dbReference type="GO" id="GO:0047011">
    <property type="term" value="F:2-dehydropantolactone reductase (A-specific) activity"/>
    <property type="evidence" value="ECO:0007669"/>
    <property type="project" value="UniProtKB-ARBA"/>
</dbReference>
<dbReference type="Gene3D" id="3.20.20.100">
    <property type="entry name" value="NADP-dependent oxidoreductase domain"/>
    <property type="match status" value="1"/>
</dbReference>
<dbReference type="RefSeq" id="XP_062877947.1">
    <property type="nucleotide sequence ID" value="XM_063021877.1"/>
</dbReference>
<evidence type="ECO:0000259" key="10">
    <source>
        <dbReference type="Pfam" id="PF00248"/>
    </source>
</evidence>
<keyword evidence="12" id="KW-1185">Reference proteome</keyword>
<evidence type="ECO:0000256" key="9">
    <source>
        <dbReference type="PIRSR" id="PIRSR000097-3"/>
    </source>
</evidence>
<dbReference type="PANTHER" id="PTHR43827:SF13">
    <property type="entry name" value="ALDO_KETO REDUCTASE FAMILY PROTEIN"/>
    <property type="match status" value="1"/>
</dbReference>
<evidence type="ECO:0000256" key="5">
    <source>
        <dbReference type="ARBA" id="ARBA00079693"/>
    </source>
</evidence>
<name>A0AAX4HAK2_9ASCO</name>
<evidence type="ECO:0000256" key="1">
    <source>
        <dbReference type="ARBA" id="ARBA00023002"/>
    </source>
</evidence>
<evidence type="ECO:0000256" key="8">
    <source>
        <dbReference type="PIRSR" id="PIRSR000097-2"/>
    </source>
</evidence>
<dbReference type="EMBL" id="CP138896">
    <property type="protein sequence ID" value="WPK25565.1"/>
    <property type="molecule type" value="Genomic_DNA"/>
</dbReference>
<dbReference type="Pfam" id="PF00248">
    <property type="entry name" value="Aldo_ket_red"/>
    <property type="match status" value="1"/>
</dbReference>
<comment type="catalytic activity">
    <reaction evidence="3">
        <text>isatin + NADPH + H(+) = 3-hydroxyindolin-2-one + NADP(+)</text>
        <dbReference type="Rhea" id="RHEA:68608"/>
        <dbReference type="ChEBI" id="CHEBI:15378"/>
        <dbReference type="ChEBI" id="CHEBI:27539"/>
        <dbReference type="ChEBI" id="CHEBI:28536"/>
        <dbReference type="ChEBI" id="CHEBI:57783"/>
        <dbReference type="ChEBI" id="CHEBI:58349"/>
    </reaction>
</comment>
<sequence>MTIQTAAKQLTRTTKYKLNNGNWIPAAGFGVYLLEPENCYQLVYEALLQGYRHIDTAMGYGNQKDAARAVADFVQKTDGVSREDIWFTTKISNASQGYDEAKLAVQKIADDVKEYIGYVDLILIHSPLTSKKKRVGTWKALQEYVLDPNNSTLVVHSIGVSNFGEHHIEELLHSDGVTIKPVINQIELHPWLPKLKLREYLTKQNIVIEAYSPLTQGVKLDDPELLALEKKFNVSKIEILAKWAYLQGFVVLLKTANKSRVKQNFEILPPGKESKDALDEGGNLGKIDLDLDLLDALDKLNTGEVFCWNNTDPTENRDEPE</sequence>
<reference evidence="11 12" key="1">
    <citation type="submission" date="2023-10" db="EMBL/GenBank/DDBJ databases">
        <title>Draft Genome Sequence of Candida saopaulonensis from a very Premature Infant with Sepsis.</title>
        <authorList>
            <person name="Ning Y."/>
            <person name="Dai R."/>
            <person name="Xiao M."/>
            <person name="Xu Y."/>
            <person name="Yan Q."/>
            <person name="Zhang L."/>
        </authorList>
    </citation>
    <scope>NUCLEOTIDE SEQUENCE [LARGE SCALE GENOMIC DNA]</scope>
    <source>
        <strain evidence="11 12">19XY460</strain>
    </source>
</reference>
<dbReference type="FunFam" id="3.20.20.100:FF:000002">
    <property type="entry name" value="2,5-diketo-D-gluconic acid reductase A"/>
    <property type="match status" value="1"/>
</dbReference>